<dbReference type="InterPro" id="IPR051601">
    <property type="entry name" value="Serine_prot/Carboxylest_S33"/>
</dbReference>
<feature type="domain" description="AB hydrolase-1" evidence="4">
    <location>
        <begin position="85"/>
        <end position="253"/>
    </location>
</feature>
<evidence type="ECO:0000256" key="3">
    <source>
        <dbReference type="SAM" id="SignalP"/>
    </source>
</evidence>
<organism evidence="6 7">
    <name type="scientific">Xylaria multiplex</name>
    <dbReference type="NCBI Taxonomy" id="323545"/>
    <lineage>
        <taxon>Eukaryota</taxon>
        <taxon>Fungi</taxon>
        <taxon>Dikarya</taxon>
        <taxon>Ascomycota</taxon>
        <taxon>Pezizomycotina</taxon>
        <taxon>Sordariomycetes</taxon>
        <taxon>Xylariomycetidae</taxon>
        <taxon>Xylariales</taxon>
        <taxon>Xylariaceae</taxon>
        <taxon>Xylaria</taxon>
    </lineage>
</organism>
<dbReference type="EMBL" id="WUBL01000175">
    <property type="protein sequence ID" value="KAF2963905.1"/>
    <property type="molecule type" value="Genomic_DNA"/>
</dbReference>
<dbReference type="PANTHER" id="PTHR43248:SF25">
    <property type="entry name" value="AB HYDROLASE-1 DOMAIN-CONTAINING PROTEIN-RELATED"/>
    <property type="match status" value="1"/>
</dbReference>
<evidence type="ECO:0000259" key="5">
    <source>
        <dbReference type="Pfam" id="PF08386"/>
    </source>
</evidence>
<feature type="domain" description="Peptidase S33 tripeptidyl aminopeptidase-like C-terminal" evidence="5">
    <location>
        <begin position="423"/>
        <end position="523"/>
    </location>
</feature>
<reference evidence="6 7" key="1">
    <citation type="submission" date="2019-12" db="EMBL/GenBank/DDBJ databases">
        <title>Draft genome sequence of the ascomycete Xylaria multiplex DSM 110363.</title>
        <authorList>
            <person name="Buettner E."/>
            <person name="Kellner H."/>
        </authorList>
    </citation>
    <scope>NUCLEOTIDE SEQUENCE [LARGE SCALE GENOMIC DNA]</scope>
    <source>
        <strain evidence="6 7">DSM 110363</strain>
    </source>
</reference>
<dbReference type="Gene3D" id="3.40.50.1820">
    <property type="entry name" value="alpha/beta hydrolase"/>
    <property type="match status" value="1"/>
</dbReference>
<keyword evidence="7" id="KW-1185">Reference proteome</keyword>
<dbReference type="OrthoDB" id="425534at2759"/>
<gene>
    <name evidence="6" type="ORF">GQX73_g9657</name>
</gene>
<sequence>MLNSFFLALLGLSPVALATCSQNCTWDTITPSQSLDWCSCYGSFFCAKLDVPLDYQNPNLGRASVPLIKLPANSNSSYGSYQGMILINPGGPGSSSVDEVQNNGVAFYQSLAGDNWDIVGFEPRGIYRSEPNINCSAAAPAQATELDSRFVPEVTEDFFTSYIQAGITLGNRCQEVVGGEKDAGPHMSTATNARDMLSIVDAFTKTADGDKAAKPSNLLNYFGYSYGTFLGQVFASMFPDRVGNMVLDGVLSLDLPLGENLTEITTPADGIIASFFVYCFELGPECSYYSGSSALDIYNQFNQSFVQLDPRRAKAMGWVNSTDLEAALLTLKTAFYNSVAAPVFAFNSLSDALVALEQAIAIQNVALWTEQVAVLIGDPTPAGDAYAELRLGTLCADQGNKWYNKTLEDFAPAIEHLTEVSIIGEIVAKSMLGCLGWSIEAKEVYTGPFGGNTATPILFVGNTYDPISPVTNALAAAPYYKNAQVVTVDALGHTSRVVGNACHQRKVNAYFQGTRLPGNDSYCALEAGPFGITLNGTLENIISEADYAFVMEHCTF</sequence>
<dbReference type="GO" id="GO:0016787">
    <property type="term" value="F:hydrolase activity"/>
    <property type="evidence" value="ECO:0007669"/>
    <property type="project" value="UniProtKB-KW"/>
</dbReference>
<evidence type="ECO:0000313" key="7">
    <source>
        <dbReference type="Proteomes" id="UP000481858"/>
    </source>
</evidence>
<dbReference type="InterPro" id="IPR000073">
    <property type="entry name" value="AB_hydrolase_1"/>
</dbReference>
<dbReference type="PANTHER" id="PTHR43248">
    <property type="entry name" value="2-SUCCINYL-6-HYDROXY-2,4-CYCLOHEXADIENE-1-CARBOXYLATE SYNTHASE"/>
    <property type="match status" value="1"/>
</dbReference>
<feature type="chain" id="PRO_5028808271" description="Peptidase S33 tripeptidyl aminopeptidase-like C-terminal domain-containing protein" evidence="3">
    <location>
        <begin position="19"/>
        <end position="556"/>
    </location>
</feature>
<comment type="caution">
    <text evidence="6">The sequence shown here is derived from an EMBL/GenBank/DDBJ whole genome shotgun (WGS) entry which is preliminary data.</text>
</comment>
<proteinExistence type="inferred from homology"/>
<name>A0A7C8IM67_9PEZI</name>
<keyword evidence="3" id="KW-0732">Signal</keyword>
<evidence type="ECO:0000256" key="2">
    <source>
        <dbReference type="ARBA" id="ARBA00022801"/>
    </source>
</evidence>
<dbReference type="InterPro" id="IPR029058">
    <property type="entry name" value="AB_hydrolase_fold"/>
</dbReference>
<protein>
    <recommendedName>
        <fullName evidence="8">Peptidase S33 tripeptidyl aminopeptidase-like C-terminal domain-containing protein</fullName>
    </recommendedName>
</protein>
<dbReference type="AlphaFoldDB" id="A0A7C8IM67"/>
<dbReference type="Proteomes" id="UP000481858">
    <property type="component" value="Unassembled WGS sequence"/>
</dbReference>
<keyword evidence="2" id="KW-0378">Hydrolase</keyword>
<dbReference type="SUPFAM" id="SSF53474">
    <property type="entry name" value="alpha/beta-Hydrolases"/>
    <property type="match status" value="2"/>
</dbReference>
<dbReference type="Pfam" id="PF00561">
    <property type="entry name" value="Abhydrolase_1"/>
    <property type="match status" value="1"/>
</dbReference>
<evidence type="ECO:0000313" key="6">
    <source>
        <dbReference type="EMBL" id="KAF2963905.1"/>
    </source>
</evidence>
<comment type="similarity">
    <text evidence="1">Belongs to the peptidase S33 family.</text>
</comment>
<evidence type="ECO:0008006" key="8">
    <source>
        <dbReference type="Google" id="ProtNLM"/>
    </source>
</evidence>
<dbReference type="InParanoid" id="A0A7C8IM67"/>
<evidence type="ECO:0000256" key="1">
    <source>
        <dbReference type="ARBA" id="ARBA00010088"/>
    </source>
</evidence>
<evidence type="ECO:0000259" key="4">
    <source>
        <dbReference type="Pfam" id="PF00561"/>
    </source>
</evidence>
<feature type="signal peptide" evidence="3">
    <location>
        <begin position="1"/>
        <end position="18"/>
    </location>
</feature>
<dbReference type="InterPro" id="IPR013595">
    <property type="entry name" value="Pept_S33_TAP-like_C"/>
</dbReference>
<dbReference type="Pfam" id="PF08386">
    <property type="entry name" value="Abhydrolase_4"/>
    <property type="match status" value="1"/>
</dbReference>
<accession>A0A7C8IM67</accession>